<evidence type="ECO:0000313" key="2">
    <source>
        <dbReference type="EMBL" id="PIR06612.1"/>
    </source>
</evidence>
<feature type="transmembrane region" description="Helical" evidence="1">
    <location>
        <begin position="103"/>
        <end position="120"/>
    </location>
</feature>
<feature type="transmembrane region" description="Helical" evidence="1">
    <location>
        <begin position="342"/>
        <end position="359"/>
    </location>
</feature>
<keyword evidence="1" id="KW-0812">Transmembrane</keyword>
<evidence type="ECO:0000313" key="3">
    <source>
        <dbReference type="Proteomes" id="UP000230564"/>
    </source>
</evidence>
<keyword evidence="1" id="KW-1133">Transmembrane helix</keyword>
<accession>A0A2H0NCJ2</accession>
<feature type="transmembrane region" description="Helical" evidence="1">
    <location>
        <begin position="21"/>
        <end position="37"/>
    </location>
</feature>
<comment type="caution">
    <text evidence="2">The sequence shown here is derived from an EMBL/GenBank/DDBJ whole genome shotgun (WGS) entry which is preliminary data.</text>
</comment>
<evidence type="ECO:0000256" key="1">
    <source>
        <dbReference type="SAM" id="Phobius"/>
    </source>
</evidence>
<dbReference type="Proteomes" id="UP000230564">
    <property type="component" value="Unassembled WGS sequence"/>
</dbReference>
<feature type="transmembrane region" description="Helical" evidence="1">
    <location>
        <begin position="380"/>
        <end position="398"/>
    </location>
</feature>
<reference evidence="2 3" key="1">
    <citation type="submission" date="2017-09" db="EMBL/GenBank/DDBJ databases">
        <title>Depth-based differentiation of microbial function through sediment-hosted aquifers and enrichment of novel symbionts in the deep terrestrial subsurface.</title>
        <authorList>
            <person name="Probst A.J."/>
            <person name="Ladd B."/>
            <person name="Jarett J.K."/>
            <person name="Geller-Mcgrath D.E."/>
            <person name="Sieber C.M."/>
            <person name="Emerson J.B."/>
            <person name="Anantharaman K."/>
            <person name="Thomas B.C."/>
            <person name="Malmstrom R."/>
            <person name="Stieglmeier M."/>
            <person name="Klingl A."/>
            <person name="Woyke T."/>
            <person name="Ryan C.M."/>
            <person name="Banfield J.F."/>
        </authorList>
    </citation>
    <scope>NUCLEOTIDE SEQUENCE [LARGE SCALE GENOMIC DNA]</scope>
    <source>
        <strain evidence="2">CG11_big_fil_rev_8_21_14_0_20_36_20</strain>
    </source>
</reference>
<feature type="transmembrane region" description="Helical" evidence="1">
    <location>
        <begin position="287"/>
        <end position="310"/>
    </location>
</feature>
<dbReference type="EMBL" id="PCWQ01000012">
    <property type="protein sequence ID" value="PIR06612.1"/>
    <property type="molecule type" value="Genomic_DNA"/>
</dbReference>
<proteinExistence type="predicted"/>
<feature type="transmembrane region" description="Helical" evidence="1">
    <location>
        <begin position="172"/>
        <end position="199"/>
    </location>
</feature>
<gene>
    <name evidence="2" type="ORF">COV55_03755</name>
</gene>
<protein>
    <recommendedName>
        <fullName evidence="4">Glycosyltransferase RgtA/B/C/D-like domain-containing protein</fullName>
    </recommendedName>
</protein>
<feature type="transmembrane region" description="Helical" evidence="1">
    <location>
        <begin position="150"/>
        <end position="166"/>
    </location>
</feature>
<organism evidence="2 3">
    <name type="scientific">Candidatus Komeilibacteria bacterium CG11_big_fil_rev_8_21_14_0_20_36_20</name>
    <dbReference type="NCBI Taxonomy" id="1974477"/>
    <lineage>
        <taxon>Bacteria</taxon>
        <taxon>Candidatus Komeiliibacteriota</taxon>
    </lineage>
</organism>
<name>A0A2H0NCJ2_9BACT</name>
<feature type="transmembrane region" description="Helical" evidence="1">
    <location>
        <begin position="319"/>
        <end position="336"/>
    </location>
</feature>
<dbReference type="AlphaFoldDB" id="A0A2H0NCJ2"/>
<evidence type="ECO:0008006" key="4">
    <source>
        <dbReference type="Google" id="ProtNLM"/>
    </source>
</evidence>
<sequence length="532" mass="63053">MSKQLTWLKSTKQWTRWKIDYLAIFILMAFYYGQLQWPPYIGDPDGFYHAKIALWLRQGKLLTTLPWVQFTTLKDHFTDHHLLYHLLLAPFTLISNPLMGVKIATVVFTVTMVLVFYWLLKKIHVVWPWIFTLLFITLNGLNFRLSLIKANSLSLLVIFLLLYALFKQKKWLMALLGFIFIWLYGGWPLAILITLIYLITDNVYNYYHSNRLKLLWHKVIRVFTHQPNESKNIKLLVWLLLGLLAGLIINPYWPQNLYFYYQQIIQIGIINLGNQFPVGGEWYGTDLITLISAVPHIFVTNCLIFILLIFRHKKISRQTWFSFALMFIFLLLTIKSRRYVEYFMPFALLFTACGITDLKKITNWEKIVKIWQGLRLYLKIYLIVALLAFATLVMPTVIRSTIDTQIPQHLPFDKFQLATNWLKNNTPENSIIFHSDWDEWPILFYHNDHNYYLVGLDPTFMHNFDARLHQRFIDLSTGQIIHNPARQIKDAFGAEFIFVEKNNHTMLIQNLDNDLYASLVYEDSDTRIYKIN</sequence>
<keyword evidence="1" id="KW-0472">Membrane</keyword>
<feature type="transmembrane region" description="Helical" evidence="1">
    <location>
        <begin position="235"/>
        <end position="253"/>
    </location>
</feature>